<accession>A0ABN3Q3J4</accession>
<dbReference type="InterPro" id="IPR030395">
    <property type="entry name" value="GP_PDE_dom"/>
</dbReference>
<dbReference type="SUPFAM" id="SSF51695">
    <property type="entry name" value="PLC-like phosphodiesterases"/>
    <property type="match status" value="1"/>
</dbReference>
<evidence type="ECO:0000256" key="1">
    <source>
        <dbReference type="SAM" id="MobiDB-lite"/>
    </source>
</evidence>
<dbReference type="PROSITE" id="PS51704">
    <property type="entry name" value="GP_PDE"/>
    <property type="match status" value="1"/>
</dbReference>
<feature type="domain" description="GP-PDE" evidence="3">
    <location>
        <begin position="53"/>
        <end position="301"/>
    </location>
</feature>
<dbReference type="EMBL" id="BAAATD010000008">
    <property type="protein sequence ID" value="GAA2614432.1"/>
    <property type="molecule type" value="Genomic_DNA"/>
</dbReference>
<feature type="signal peptide" evidence="2">
    <location>
        <begin position="1"/>
        <end position="25"/>
    </location>
</feature>
<evidence type="ECO:0000313" key="4">
    <source>
        <dbReference type="EMBL" id="GAA2614432.1"/>
    </source>
</evidence>
<keyword evidence="4" id="KW-0378">Hydrolase</keyword>
<evidence type="ECO:0000313" key="5">
    <source>
        <dbReference type="Proteomes" id="UP001501509"/>
    </source>
</evidence>
<comment type="caution">
    <text evidence="4">The sequence shown here is derived from an EMBL/GenBank/DDBJ whole genome shotgun (WGS) entry which is preliminary data.</text>
</comment>
<feature type="region of interest" description="Disordered" evidence="1">
    <location>
        <begin position="24"/>
        <end position="46"/>
    </location>
</feature>
<evidence type="ECO:0000259" key="3">
    <source>
        <dbReference type="PROSITE" id="PS51704"/>
    </source>
</evidence>
<dbReference type="Pfam" id="PF03009">
    <property type="entry name" value="GDPD"/>
    <property type="match status" value="1"/>
</dbReference>
<dbReference type="RefSeq" id="WP_344545500.1">
    <property type="nucleotide sequence ID" value="NZ_BAAATD010000008.1"/>
</dbReference>
<proteinExistence type="predicted"/>
<dbReference type="Gene3D" id="3.20.20.190">
    <property type="entry name" value="Phosphatidylinositol (PI) phosphodiesterase"/>
    <property type="match status" value="1"/>
</dbReference>
<evidence type="ECO:0000256" key="2">
    <source>
        <dbReference type="SAM" id="SignalP"/>
    </source>
</evidence>
<reference evidence="4 5" key="1">
    <citation type="journal article" date="2019" name="Int. J. Syst. Evol. Microbiol.">
        <title>The Global Catalogue of Microorganisms (GCM) 10K type strain sequencing project: providing services to taxonomists for standard genome sequencing and annotation.</title>
        <authorList>
            <consortium name="The Broad Institute Genomics Platform"/>
            <consortium name="The Broad Institute Genome Sequencing Center for Infectious Disease"/>
            <person name="Wu L."/>
            <person name="Ma J."/>
        </authorList>
    </citation>
    <scope>NUCLEOTIDE SEQUENCE [LARGE SCALE GENOMIC DNA]</scope>
    <source>
        <strain evidence="4 5">JCM 6833</strain>
    </source>
</reference>
<dbReference type="PANTHER" id="PTHR46211:SF1">
    <property type="entry name" value="GLYCEROPHOSPHODIESTER PHOSPHODIESTERASE, CYTOPLASMIC"/>
    <property type="match status" value="1"/>
</dbReference>
<organism evidence="4 5">
    <name type="scientific">Actinomadura fulvescens</name>
    <dbReference type="NCBI Taxonomy" id="46160"/>
    <lineage>
        <taxon>Bacteria</taxon>
        <taxon>Bacillati</taxon>
        <taxon>Actinomycetota</taxon>
        <taxon>Actinomycetes</taxon>
        <taxon>Streptosporangiales</taxon>
        <taxon>Thermomonosporaceae</taxon>
        <taxon>Actinomadura</taxon>
    </lineage>
</organism>
<name>A0ABN3Q3J4_9ACTN</name>
<dbReference type="InterPro" id="IPR017946">
    <property type="entry name" value="PLC-like_Pdiesterase_TIM-brl"/>
</dbReference>
<feature type="chain" id="PRO_5046215357" evidence="2">
    <location>
        <begin position="26"/>
        <end position="304"/>
    </location>
</feature>
<keyword evidence="2" id="KW-0732">Signal</keyword>
<keyword evidence="5" id="KW-1185">Reference proteome</keyword>
<protein>
    <submittedName>
        <fullName evidence="4">Hydrolase</fullName>
    </submittedName>
</protein>
<dbReference type="PANTHER" id="PTHR46211">
    <property type="entry name" value="GLYCEROPHOSPHORYL DIESTER PHOSPHODIESTERASE"/>
    <property type="match status" value="1"/>
</dbReference>
<sequence length="304" mass="33839">MFRRLGLPLAAAVTATTITLPTADAAPAHAPTTPAAPAKPTKATQTAKAARKVANIAHRGASAAAPENTIVAFKLARKKRADLFEIDVQQTKDRKLVLMHDTTLARTTNVESVFPGRSPWRVSDFTLAEIRRLDAGSWFGSRYRRERVPTLDETLRAMKHSGLGLLLEIKAPDRYPGIERRVASDLRRNPSWLRPDPRERRLIVQSFDFGSARRFNRLLPKVPVGLLGKPSAAQLPALARWADQVNPPYAGLTASYVKSVHRYKMDVFAWTVNDPAMMRRTLKTGVNGVITDKPDVLDRVLRER</sequence>
<dbReference type="Proteomes" id="UP001501509">
    <property type="component" value="Unassembled WGS sequence"/>
</dbReference>
<gene>
    <name evidence="4" type="ORF">GCM10010411_56690</name>
</gene>
<dbReference type="GO" id="GO:0016787">
    <property type="term" value="F:hydrolase activity"/>
    <property type="evidence" value="ECO:0007669"/>
    <property type="project" value="UniProtKB-KW"/>
</dbReference>